<feature type="transmembrane region" description="Helical" evidence="1">
    <location>
        <begin position="36"/>
        <end position="54"/>
    </location>
</feature>
<dbReference type="EMBL" id="WFKK01000006">
    <property type="protein sequence ID" value="KAB7890335.1"/>
    <property type="molecule type" value="Genomic_DNA"/>
</dbReference>
<dbReference type="RefSeq" id="WP_152279610.1">
    <property type="nucleotide sequence ID" value="NZ_WFKK01000006.1"/>
</dbReference>
<keyword evidence="1" id="KW-1133">Transmembrane helix</keyword>
<keyword evidence="1" id="KW-0472">Membrane</keyword>
<organism evidence="2 3">
    <name type="scientific">Poseidonibacter ostreae</name>
    <dbReference type="NCBI Taxonomy" id="2654171"/>
    <lineage>
        <taxon>Bacteria</taxon>
        <taxon>Pseudomonadati</taxon>
        <taxon>Campylobacterota</taxon>
        <taxon>Epsilonproteobacteria</taxon>
        <taxon>Campylobacterales</taxon>
        <taxon>Arcobacteraceae</taxon>
        <taxon>Poseidonibacter</taxon>
    </lineage>
</organism>
<gene>
    <name evidence="2" type="ORF">GBG19_03665</name>
</gene>
<keyword evidence="1" id="KW-0812">Transmembrane</keyword>
<proteinExistence type="predicted"/>
<accession>A0A6L4WV56</accession>
<evidence type="ECO:0000313" key="2">
    <source>
        <dbReference type="EMBL" id="KAB7890335.1"/>
    </source>
</evidence>
<sequence length="76" mass="8585">MNYNIVVIVSIVICAILSLLLSYYGVLIILDENSSLFKITQLIVAIVSMTTFYAPIKHLLLKYMDVDESESENIND</sequence>
<name>A0A6L4WV56_9BACT</name>
<feature type="transmembrane region" description="Helical" evidence="1">
    <location>
        <begin position="7"/>
        <end position="30"/>
    </location>
</feature>
<evidence type="ECO:0000256" key="1">
    <source>
        <dbReference type="SAM" id="Phobius"/>
    </source>
</evidence>
<comment type="caution">
    <text evidence="2">The sequence shown here is derived from an EMBL/GenBank/DDBJ whole genome shotgun (WGS) entry which is preliminary data.</text>
</comment>
<dbReference type="Proteomes" id="UP000472839">
    <property type="component" value="Unassembled WGS sequence"/>
</dbReference>
<protein>
    <submittedName>
        <fullName evidence="2">Uncharacterized protein</fullName>
    </submittedName>
</protein>
<evidence type="ECO:0000313" key="3">
    <source>
        <dbReference type="Proteomes" id="UP000472839"/>
    </source>
</evidence>
<reference evidence="2 3" key="1">
    <citation type="submission" date="2019-10" db="EMBL/GenBank/DDBJ databases">
        <title>Poseidonibacter ostreae sp. nov., isolated from the gut of the Ostrea denselamellosa.</title>
        <authorList>
            <person name="Choi A."/>
        </authorList>
    </citation>
    <scope>NUCLEOTIDE SEQUENCE [LARGE SCALE GENOMIC DNA]</scope>
    <source>
        <strain evidence="2 3">SJOD-M-33</strain>
    </source>
</reference>
<dbReference type="AlphaFoldDB" id="A0A6L4WV56"/>